<evidence type="ECO:0000259" key="1">
    <source>
        <dbReference type="PROSITE" id="PS51832"/>
    </source>
</evidence>
<dbReference type="AlphaFoldDB" id="A0A411X6W3"/>
<dbReference type="Pfam" id="PF13487">
    <property type="entry name" value="HD_5"/>
    <property type="match status" value="1"/>
</dbReference>
<dbReference type="SUPFAM" id="SSF109604">
    <property type="entry name" value="HD-domain/PDEase-like"/>
    <property type="match status" value="1"/>
</dbReference>
<dbReference type="EMBL" id="BMWV01000001">
    <property type="protein sequence ID" value="GGY28451.1"/>
    <property type="molecule type" value="Genomic_DNA"/>
</dbReference>
<dbReference type="PANTHER" id="PTHR43155">
    <property type="entry name" value="CYCLIC DI-GMP PHOSPHODIESTERASE PA4108-RELATED"/>
    <property type="match status" value="1"/>
</dbReference>
<organism evidence="2 5">
    <name type="scientific">Pseudoduganella albidiflava</name>
    <dbReference type="NCBI Taxonomy" id="321983"/>
    <lineage>
        <taxon>Bacteria</taxon>
        <taxon>Pseudomonadati</taxon>
        <taxon>Pseudomonadota</taxon>
        <taxon>Betaproteobacteria</taxon>
        <taxon>Burkholderiales</taxon>
        <taxon>Oxalobacteraceae</taxon>
        <taxon>Telluria group</taxon>
        <taxon>Pseudoduganella</taxon>
    </lineage>
</organism>
<name>A0A411X6W3_9BURK</name>
<reference evidence="3 4" key="2">
    <citation type="submission" date="2019-02" db="EMBL/GenBank/DDBJ databases">
        <title>Draft Genome Sequences of Six Type Strains of the Genus Massilia.</title>
        <authorList>
            <person name="Miess H."/>
            <person name="Frediansyhah A."/>
            <person name="Gross H."/>
        </authorList>
    </citation>
    <scope>NUCLEOTIDE SEQUENCE [LARGE SCALE GENOMIC DNA]</scope>
    <source>
        <strain evidence="3 4">DSM 17472</strain>
    </source>
</reference>
<feature type="domain" description="HD-GYP" evidence="1">
    <location>
        <begin position="112"/>
        <end position="304"/>
    </location>
</feature>
<dbReference type="PROSITE" id="PS51832">
    <property type="entry name" value="HD_GYP"/>
    <property type="match status" value="1"/>
</dbReference>
<evidence type="ECO:0000313" key="3">
    <source>
        <dbReference type="EMBL" id="QBI04583.1"/>
    </source>
</evidence>
<dbReference type="InterPro" id="IPR037522">
    <property type="entry name" value="HD_GYP_dom"/>
</dbReference>
<evidence type="ECO:0000313" key="5">
    <source>
        <dbReference type="Proteomes" id="UP000628442"/>
    </source>
</evidence>
<reference evidence="2" key="1">
    <citation type="journal article" date="2014" name="Int. J. Syst. Evol. Microbiol.">
        <title>Complete genome sequence of Corynebacterium casei LMG S-19264T (=DSM 44701T), isolated from a smear-ripened cheese.</title>
        <authorList>
            <consortium name="US DOE Joint Genome Institute (JGI-PGF)"/>
            <person name="Walter F."/>
            <person name="Albersmeier A."/>
            <person name="Kalinowski J."/>
            <person name="Ruckert C."/>
        </authorList>
    </citation>
    <scope>NUCLEOTIDE SEQUENCE</scope>
    <source>
        <strain evidence="2">KCTC 12343</strain>
    </source>
</reference>
<evidence type="ECO:0000313" key="4">
    <source>
        <dbReference type="Proteomes" id="UP000292307"/>
    </source>
</evidence>
<dbReference type="InterPro" id="IPR003607">
    <property type="entry name" value="HD/PDEase_dom"/>
</dbReference>
<dbReference type="EMBL" id="CP036401">
    <property type="protein sequence ID" value="QBI04583.1"/>
    <property type="molecule type" value="Genomic_DNA"/>
</dbReference>
<dbReference type="Proteomes" id="UP000292307">
    <property type="component" value="Chromosome"/>
</dbReference>
<evidence type="ECO:0000313" key="2">
    <source>
        <dbReference type="EMBL" id="GGY28451.1"/>
    </source>
</evidence>
<dbReference type="PANTHER" id="PTHR43155:SF2">
    <property type="entry name" value="CYCLIC DI-GMP PHOSPHODIESTERASE PA4108"/>
    <property type="match status" value="1"/>
</dbReference>
<proteinExistence type="predicted"/>
<accession>A0A411X6W3</accession>
<dbReference type="OrthoDB" id="9774747at2"/>
<gene>
    <name evidence="3" type="ORF">EYF70_29985</name>
    <name evidence="2" type="ORF">GCM10007387_08250</name>
</gene>
<dbReference type="Proteomes" id="UP000628442">
    <property type="component" value="Unassembled WGS sequence"/>
</dbReference>
<protein>
    <submittedName>
        <fullName evidence="3">Metal-dependent phosphohydrolase</fullName>
    </submittedName>
</protein>
<sequence>MTIRRLTSDDIRPGERLAWDVFGENGALLVRKGFTPSSEAQADSIVQRGYVDDASPCVASVKARAASVEPPSVLRLLNHAVAELEPLLHRIAAGGGGVQAELEQVALLVEEAVEINPEVAAACILHNQRAAPYAVRHCIDTAVVAQILARAVKRPAEETQSMSLAALTMNVGMLRLQDDRCVLSTEEKALVRSHPEQGVALLRQAGVSDPLWLDCVLSHHENENGSGYPRALVGDAIAFPAKLIALADRYCARVSDRPFRKPMLPNAALRDILLDARHALDAQLGAVLIRELGIYPVGTFVRLLNGEVGVVSRRGLNSTTPYVQSFIGPRGAPLDVFLQRDTRGELSGIRDVLSAEQVDGSIRMDQVWGRAALP</sequence>
<keyword evidence="4" id="KW-1185">Reference proteome</keyword>
<dbReference type="RefSeq" id="WP_131148644.1">
    <property type="nucleotide sequence ID" value="NZ_BMWV01000001.1"/>
</dbReference>
<reference evidence="2" key="3">
    <citation type="submission" date="2022-12" db="EMBL/GenBank/DDBJ databases">
        <authorList>
            <person name="Sun Q."/>
            <person name="Kim S."/>
        </authorList>
    </citation>
    <scope>NUCLEOTIDE SEQUENCE</scope>
    <source>
        <strain evidence="2">KCTC 12343</strain>
    </source>
</reference>
<dbReference type="Gene3D" id="1.10.3210.10">
    <property type="entry name" value="Hypothetical protein af1432"/>
    <property type="match status" value="1"/>
</dbReference>
<dbReference type="CDD" id="cd00077">
    <property type="entry name" value="HDc"/>
    <property type="match status" value="1"/>
</dbReference>
<dbReference type="GO" id="GO:0008081">
    <property type="term" value="F:phosphoric diester hydrolase activity"/>
    <property type="evidence" value="ECO:0007669"/>
    <property type="project" value="UniProtKB-ARBA"/>
</dbReference>